<name>L8GMC4_ACACF</name>
<dbReference type="GO" id="GO:0005975">
    <property type="term" value="P:carbohydrate metabolic process"/>
    <property type="evidence" value="ECO:0007669"/>
    <property type="project" value="InterPro"/>
</dbReference>
<dbReference type="PANTHER" id="PTHR31084">
    <property type="entry name" value="ALPHA-L-FUCOSIDASE 2"/>
    <property type="match status" value="1"/>
</dbReference>
<evidence type="ECO:0000313" key="4">
    <source>
        <dbReference type="Proteomes" id="UP000011083"/>
    </source>
</evidence>
<protein>
    <recommendedName>
        <fullName evidence="2">Glycosyl hydrolase family 95 catalytic domain-containing protein</fullName>
    </recommendedName>
</protein>
<dbReference type="InterPro" id="IPR008928">
    <property type="entry name" value="6-hairpin_glycosidase_sf"/>
</dbReference>
<evidence type="ECO:0000256" key="1">
    <source>
        <dbReference type="SAM" id="SignalP"/>
    </source>
</evidence>
<dbReference type="OMA" id="HEGYIRI"/>
<gene>
    <name evidence="3" type="ORF">ACA1_138970</name>
</gene>
<dbReference type="EMBL" id="KB008066">
    <property type="protein sequence ID" value="ELR14210.1"/>
    <property type="molecule type" value="Genomic_DNA"/>
</dbReference>
<dbReference type="VEuPathDB" id="AmoebaDB:ACA1_138970"/>
<sequence length="868" mass="93642">MRSVLCVAAALCWLLSHWAALTSGAVVVPRSPVWDIVPTWNAPPLVYPNQPVPDAPLLGNGGKLGVVVGSRPLGDQLTFYLAKNDFWAAPISGFSHLGYGDGGLRQVGGLRVTIPAFDSDLSRQGAHEQATASSSLPGTTPFTAYQFMGNASVKVIQRYDWTVTSESFVAPDVNLMVTSLDFVRPAPTKLAAAAAAVVNVTVWLPAGGQLPTSTGYVLADGRTFSLRPGQGRPHAADGIRLNEKQAAQVESVFVTRTNGSPYQVLPNAKQPKPFLNTAVIACRLMWDNGTSLTPAAVAINQDQVELSILAPTNGQRIFLLTYVLSNADAMGQNIDPQHEATLALHLQTPKTIEAALNSTLDHWLLYWNASSVLWNDDPLTTGYWYGSQYILGLISRKGAVAPGLFGSFITTDGLPFGGDFTLNYNFQAPYYAAASSNRLEVMAPFFDVIIDYMAKGEQMADDYFGCPGVHYPGHIGPWGMTSTDVGDMGQRSDAVFAALIFAHRYMYSLDDTWLKAEVGVLQRTPYDFLTGVADFWLCYLQKNVTQNGTYTYNSVNDCTFELCGSTTNGVAYDVNPTSTLSFLRLLFSTLATAEQRAAAAAATQSSAAAAAAVKRARQYQDVADNLAPFATGISGSTGQKVFQASYLIAPQPPGGNPLDTYALWPAGTIGLGSDPDTLLVAQNTIKSVDSWAQGNAFPQIFPAAVRAGYNSTDLLAHWRKTLQTWCQTNLYCSVSHSGIEGLGALGTVNEMLMQSHEGYIRIFPGVPLGSRYFFTTLRAINATLVSAWVDEIGFVHDMVVTSEQGSPIILYQPWEMQKAIGAPFSPPPLFTCICYYGTQDCKQLACPGNICSFTNPEKGQTYSILPFP</sequence>
<dbReference type="InterPro" id="IPR054363">
    <property type="entry name" value="GH95_cat"/>
</dbReference>
<proteinExistence type="predicted"/>
<evidence type="ECO:0000313" key="3">
    <source>
        <dbReference type="EMBL" id="ELR14210.1"/>
    </source>
</evidence>
<dbReference type="GO" id="GO:0004560">
    <property type="term" value="F:alpha-L-fucosidase activity"/>
    <property type="evidence" value="ECO:0007669"/>
    <property type="project" value="TreeGrafter"/>
</dbReference>
<dbReference type="InterPro" id="IPR012341">
    <property type="entry name" value="6hp_glycosidase-like_sf"/>
</dbReference>
<accession>L8GMC4</accession>
<reference evidence="3 4" key="1">
    <citation type="journal article" date="2013" name="Genome Biol.">
        <title>Genome of Acanthamoeba castellanii highlights extensive lateral gene transfer and early evolution of tyrosine kinase signaling.</title>
        <authorList>
            <person name="Clarke M."/>
            <person name="Lohan A.J."/>
            <person name="Liu B."/>
            <person name="Lagkouvardos I."/>
            <person name="Roy S."/>
            <person name="Zafar N."/>
            <person name="Bertelli C."/>
            <person name="Schilde C."/>
            <person name="Kianianmomeni A."/>
            <person name="Burglin T.R."/>
            <person name="Frech C."/>
            <person name="Turcotte B."/>
            <person name="Kopec K.O."/>
            <person name="Synnott J.M."/>
            <person name="Choo C."/>
            <person name="Paponov I."/>
            <person name="Finkler A."/>
            <person name="Soon Heng Tan C."/>
            <person name="Hutchins A.P."/>
            <person name="Weinmeier T."/>
            <person name="Rattei T."/>
            <person name="Chu J.S."/>
            <person name="Gimenez G."/>
            <person name="Irimia M."/>
            <person name="Rigden D.J."/>
            <person name="Fitzpatrick D.A."/>
            <person name="Lorenzo-Morales J."/>
            <person name="Bateman A."/>
            <person name="Chiu C.H."/>
            <person name="Tang P."/>
            <person name="Hegemann P."/>
            <person name="Fromm H."/>
            <person name="Raoult D."/>
            <person name="Greub G."/>
            <person name="Miranda-Saavedra D."/>
            <person name="Chen N."/>
            <person name="Nash P."/>
            <person name="Ginger M.L."/>
            <person name="Horn M."/>
            <person name="Schaap P."/>
            <person name="Caler L."/>
            <person name="Loftus B."/>
        </authorList>
    </citation>
    <scope>NUCLEOTIDE SEQUENCE [LARGE SCALE GENOMIC DNA]</scope>
    <source>
        <strain evidence="3 4">Neff</strain>
    </source>
</reference>
<dbReference type="GeneID" id="14914806"/>
<organism evidence="3 4">
    <name type="scientific">Acanthamoeba castellanii (strain ATCC 30010 / Neff)</name>
    <dbReference type="NCBI Taxonomy" id="1257118"/>
    <lineage>
        <taxon>Eukaryota</taxon>
        <taxon>Amoebozoa</taxon>
        <taxon>Discosea</taxon>
        <taxon>Longamoebia</taxon>
        <taxon>Centramoebida</taxon>
        <taxon>Acanthamoebidae</taxon>
        <taxon>Acanthamoeba</taxon>
    </lineage>
</organism>
<dbReference type="RefSeq" id="XP_004336223.1">
    <property type="nucleotide sequence ID" value="XM_004336175.1"/>
</dbReference>
<keyword evidence="4" id="KW-1185">Reference proteome</keyword>
<evidence type="ECO:0000259" key="2">
    <source>
        <dbReference type="Pfam" id="PF22124"/>
    </source>
</evidence>
<feature type="domain" description="Glycosyl hydrolase family 95 catalytic" evidence="2">
    <location>
        <begin position="374"/>
        <end position="610"/>
    </location>
</feature>
<dbReference type="PANTHER" id="PTHR31084:SF19">
    <property type="entry name" value="GLYCOSYL HYDROLASE FAMILY 95 N-TERMINAL DOMAIN-CONTAINING PROTEIN"/>
    <property type="match status" value="1"/>
</dbReference>
<feature type="signal peptide" evidence="1">
    <location>
        <begin position="1"/>
        <end position="24"/>
    </location>
</feature>
<dbReference type="KEGG" id="acan:ACA1_138970"/>
<dbReference type="Gene3D" id="1.50.10.10">
    <property type="match status" value="1"/>
</dbReference>
<dbReference type="Proteomes" id="UP000011083">
    <property type="component" value="Unassembled WGS sequence"/>
</dbReference>
<keyword evidence="1" id="KW-0732">Signal</keyword>
<feature type="chain" id="PRO_5003989648" description="Glycosyl hydrolase family 95 catalytic domain-containing protein" evidence="1">
    <location>
        <begin position="25"/>
        <end position="868"/>
    </location>
</feature>
<dbReference type="OrthoDB" id="2848340at2759"/>
<dbReference type="AlphaFoldDB" id="L8GMC4"/>
<dbReference type="SUPFAM" id="SSF48208">
    <property type="entry name" value="Six-hairpin glycosidases"/>
    <property type="match status" value="1"/>
</dbReference>
<dbReference type="Pfam" id="PF22124">
    <property type="entry name" value="Glyco_hydro_95_cat"/>
    <property type="match status" value="1"/>
</dbReference>